<evidence type="ECO:0000256" key="3">
    <source>
        <dbReference type="ARBA" id="ARBA00022771"/>
    </source>
</evidence>
<organism evidence="8 9">
    <name type="scientific">Trichobilharzia regenti</name>
    <name type="common">Nasal bird schistosome</name>
    <dbReference type="NCBI Taxonomy" id="157069"/>
    <lineage>
        <taxon>Eukaryota</taxon>
        <taxon>Metazoa</taxon>
        <taxon>Spiralia</taxon>
        <taxon>Lophotrochozoa</taxon>
        <taxon>Platyhelminthes</taxon>
        <taxon>Trematoda</taxon>
        <taxon>Digenea</taxon>
        <taxon>Strigeidida</taxon>
        <taxon>Schistosomatoidea</taxon>
        <taxon>Schistosomatidae</taxon>
        <taxon>Trichobilharzia</taxon>
    </lineage>
</organism>
<dbReference type="GO" id="GO:0000978">
    <property type="term" value="F:RNA polymerase II cis-regulatory region sequence-specific DNA binding"/>
    <property type="evidence" value="ECO:0007669"/>
    <property type="project" value="TreeGrafter"/>
</dbReference>
<evidence type="ECO:0000256" key="6">
    <source>
        <dbReference type="SAM" id="MobiDB-lite"/>
    </source>
</evidence>
<feature type="region of interest" description="Disordered" evidence="6">
    <location>
        <begin position="644"/>
        <end position="664"/>
    </location>
</feature>
<feature type="compositionally biased region" description="Low complexity" evidence="6">
    <location>
        <begin position="959"/>
        <end position="968"/>
    </location>
</feature>
<feature type="domain" description="C2H2-type" evidence="7">
    <location>
        <begin position="423"/>
        <end position="451"/>
    </location>
</feature>
<dbReference type="GO" id="GO:0008270">
    <property type="term" value="F:zinc ion binding"/>
    <property type="evidence" value="ECO:0007669"/>
    <property type="project" value="UniProtKB-KW"/>
</dbReference>
<evidence type="ECO:0000313" key="8">
    <source>
        <dbReference type="Proteomes" id="UP000050795"/>
    </source>
</evidence>
<name>A0AA85JGB1_TRIRE</name>
<dbReference type="Proteomes" id="UP000050795">
    <property type="component" value="Unassembled WGS sequence"/>
</dbReference>
<keyword evidence="3 5" id="KW-0863">Zinc-finger</keyword>
<evidence type="ECO:0000259" key="7">
    <source>
        <dbReference type="PROSITE" id="PS50157"/>
    </source>
</evidence>
<dbReference type="Pfam" id="PF00096">
    <property type="entry name" value="zf-C2H2"/>
    <property type="match status" value="3"/>
</dbReference>
<dbReference type="FunFam" id="3.30.160.60:FF:000100">
    <property type="entry name" value="Zinc finger 45-like"/>
    <property type="match status" value="1"/>
</dbReference>
<feature type="compositionally biased region" description="Low complexity" evidence="6">
    <location>
        <begin position="458"/>
        <end position="473"/>
    </location>
</feature>
<feature type="domain" description="C2H2-type" evidence="7">
    <location>
        <begin position="395"/>
        <end position="422"/>
    </location>
</feature>
<feature type="domain" description="C2H2-type" evidence="7">
    <location>
        <begin position="1635"/>
        <end position="1662"/>
    </location>
</feature>
<evidence type="ECO:0000313" key="9">
    <source>
        <dbReference type="WBParaSite" id="TREG1_33920.1"/>
    </source>
</evidence>
<dbReference type="SUPFAM" id="SSF57667">
    <property type="entry name" value="beta-beta-alpha zinc fingers"/>
    <property type="match status" value="3"/>
</dbReference>
<keyword evidence="1" id="KW-0479">Metal-binding</keyword>
<keyword evidence="4" id="KW-0862">Zinc</keyword>
<feature type="compositionally biased region" description="Basic and acidic residues" evidence="6">
    <location>
        <begin position="645"/>
        <end position="658"/>
    </location>
</feature>
<dbReference type="GO" id="GO:0005634">
    <property type="term" value="C:nucleus"/>
    <property type="evidence" value="ECO:0007669"/>
    <property type="project" value="TreeGrafter"/>
</dbReference>
<feature type="region of interest" description="Disordered" evidence="6">
    <location>
        <begin position="1252"/>
        <end position="1330"/>
    </location>
</feature>
<dbReference type="InterPro" id="IPR013087">
    <property type="entry name" value="Znf_C2H2_type"/>
</dbReference>
<evidence type="ECO:0000256" key="4">
    <source>
        <dbReference type="ARBA" id="ARBA00022833"/>
    </source>
</evidence>
<dbReference type="WBParaSite" id="TREG1_33920.1">
    <property type="protein sequence ID" value="TREG1_33920.1"/>
    <property type="gene ID" value="TREG1_33920"/>
</dbReference>
<keyword evidence="8" id="KW-1185">Reference proteome</keyword>
<feature type="domain" description="C2H2-type" evidence="7">
    <location>
        <begin position="1663"/>
        <end position="1690"/>
    </location>
</feature>
<dbReference type="GO" id="GO:0001228">
    <property type="term" value="F:DNA-binding transcription activator activity, RNA polymerase II-specific"/>
    <property type="evidence" value="ECO:0007669"/>
    <property type="project" value="TreeGrafter"/>
</dbReference>
<sequence length="1700" mass="190869">MTSRRKQTRPTKNFLELGLHFQSNLTLSSSSLSPSITSSTSSSSYFDIMFKNSMSTLVLPANFHTSSENCMDFRDSLSSIDSNLPSLPPVTKWNYEDTGEYISNIDIKNTVTNLMNDQAISQHINANQYQTAQSSLLNCSKQSFPTLLPFGDSGCISLTDETSLISVKHSTSTPVHTMDSDNTPTTNASTTTISPINIDSLDRSNDTQVIPVISNKTDQSLQPMNDNYYTSASTITTTTTNTAINNANPVITIITTANNNNNNNSNENSSSNQLNEQQNVGLIYYSEENQTPVIKQTVEHKRNWNTPVNTLSVMHNQQDELNLDESPSDNELNLSSESMNRRNRADVKIQPYALRGNIEVFRCPLCSKDEIFSRGHLTNHLQDHQSNFKREDYKHVCCFCFSELSSNSSLERHLLTHTNHRPFNCNLCDKAFTTNGNLSRHIRTSHQVKTTVTNSFTPISTVTPSTASTSSSSLAPQLVPHHTSNHQHHQQQPILLPNWFQSSTGQLQSPSSSSTNIYPKLSSVYHSGGVNDEYRHHQNTSSSSSSSTSIKQLDLNTSRINTSQQLTTIQSNYNEMLKIRHDYPTPWMNLSSSTSTVNSNDKQHIDVIGIKSCMNNSLSNIIPTFIINDEPIKLEQTKSPLSGYDLHEQNRRDNHSEAMRSSSTSLYTENKNFANWSTDYTKHQEQHYIDNDNLNNKIFESSSWSSYNKGNNTTSEFLQFFSNYWLNLSKSGVLNNSTYYTTSVDPRTIIASLLPSSYLPVNNNAMNNDFTSVTMMSSLSTSTSSSSAAAATAGANGPVDTIGNFSKYTSESPRITICEIPSSTGINEMDNQVNRRFDRGSLYTASSGEYGVVSSSPNPNVQNNNNNNNLQVIRPKFFTGTNKHERQKSRIKKVRTMKTFSVRYILAKRRKSLTMIGKKRLSRKVADIKFRSLSSLSSSSKQRRECDMQQFQTVDAEYSSNRSHSSYSPEHCNSTRNNANNLSTDYTCSLSNFFSTSDRPSPSTILYTYNDKMSNDNENNNNDNTMLNTTEQNYLQPMESYPEILDLSLRNKNLQTYDESQKNTNDIQQFNRLYANPGNYSDMLNSKPKTFNPMNASTVLYPSYAINTTNTGMSNQPTVDTKSFGHEINLNNILHDICSLSVMQQNKTSAYTDNLANTTNTTNNQSSRLSMNLQNSSNNMSNAHKILSLRTNIPPVLIQPKKNSYKDAPKLITCPISGCSQKFPWNSSLKRHILTHTPHKPFACTRCTKSFSTKSNRERHMERVHRVSLKRQRQRFNQTSSMSIQSPSSGDNRSELSGHYSNKNSVGRATTATTTTTTTATLGDNNNNDQEIDGIEELREDEILSMNSNEKQAEDISNSLLIRAGDPVVEPNPERLYNAALLAVANSTRGGFTNFLNHVSSPSIINNSNNIPQNVLPNISIRQRQSVRGGGGAGGRRRPRRSNLLSMKNIPQIPLINMITESTSENKSTPEDPPIDLSLNSTMKNTSTTLTCPICSLSIGSRCFRRHLTLHQVDNPVFRCHLCQLTFQDQISTLTHWAMEHSNEWSKFVKKLNTNDTSTDILKQIQLSLKNNVNTTDTTTTHNYNSSSSSNNQLKVTCDIKETTSNTINISELKEPINYSAKLNNYNHNNDSRYVSCCVCLHRFGSQQDLQRHMRSHTGERPFTCPYCGKEFSLKHSMHRHARVHMKQTIKINTLNEASS</sequence>
<dbReference type="Gene3D" id="3.30.160.60">
    <property type="entry name" value="Classic Zinc Finger"/>
    <property type="match status" value="5"/>
</dbReference>
<accession>A0AA85JGB1</accession>
<feature type="compositionally biased region" description="Low complexity" evidence="6">
    <location>
        <begin position="1309"/>
        <end position="1321"/>
    </location>
</feature>
<keyword evidence="2" id="KW-0677">Repeat</keyword>
<feature type="domain" description="C2H2-type" evidence="7">
    <location>
        <begin position="1212"/>
        <end position="1241"/>
    </location>
</feature>
<feature type="region of interest" description="Disordered" evidence="6">
    <location>
        <begin position="458"/>
        <end position="491"/>
    </location>
</feature>
<proteinExistence type="predicted"/>
<dbReference type="PROSITE" id="PS00028">
    <property type="entry name" value="ZINC_FINGER_C2H2_1"/>
    <property type="match status" value="7"/>
</dbReference>
<feature type="compositionally biased region" description="Polar residues" evidence="6">
    <location>
        <begin position="1299"/>
        <end position="1308"/>
    </location>
</feature>
<dbReference type="FunFam" id="3.30.160.60:FF:002343">
    <property type="entry name" value="Zinc finger protein 33A"/>
    <property type="match status" value="1"/>
</dbReference>
<dbReference type="InterPro" id="IPR036236">
    <property type="entry name" value="Znf_C2H2_sf"/>
</dbReference>
<evidence type="ECO:0000256" key="2">
    <source>
        <dbReference type="ARBA" id="ARBA00022737"/>
    </source>
</evidence>
<protein>
    <recommendedName>
        <fullName evidence="7">C2H2-type domain-containing protein</fullName>
    </recommendedName>
</protein>
<feature type="region of interest" description="Disordered" evidence="6">
    <location>
        <begin position="528"/>
        <end position="550"/>
    </location>
</feature>
<evidence type="ECO:0000256" key="5">
    <source>
        <dbReference type="PROSITE-ProRule" id="PRU00042"/>
    </source>
</evidence>
<evidence type="ECO:0000256" key="1">
    <source>
        <dbReference type="ARBA" id="ARBA00022723"/>
    </source>
</evidence>
<dbReference type="PROSITE" id="PS50157">
    <property type="entry name" value="ZINC_FINGER_C2H2_2"/>
    <property type="match status" value="6"/>
</dbReference>
<feature type="compositionally biased region" description="Low complexity" evidence="6">
    <location>
        <begin position="1280"/>
        <end position="1289"/>
    </location>
</feature>
<reference evidence="8" key="1">
    <citation type="submission" date="2022-06" db="EMBL/GenBank/DDBJ databases">
        <authorList>
            <person name="Berger JAMES D."/>
            <person name="Berger JAMES D."/>
        </authorList>
    </citation>
    <scope>NUCLEOTIDE SEQUENCE [LARGE SCALE GENOMIC DNA]</scope>
</reference>
<dbReference type="FunFam" id="3.30.160.60:FF:000688">
    <property type="entry name" value="zinc finger protein 197 isoform X1"/>
    <property type="match status" value="1"/>
</dbReference>
<feature type="region of interest" description="Disordered" evidence="6">
    <location>
        <begin position="957"/>
        <end position="976"/>
    </location>
</feature>
<feature type="compositionally biased region" description="Basic and acidic residues" evidence="6">
    <location>
        <begin position="1255"/>
        <end position="1265"/>
    </location>
</feature>
<feature type="domain" description="C2H2-type" evidence="7">
    <location>
        <begin position="1242"/>
        <end position="1265"/>
    </location>
</feature>
<reference evidence="9" key="2">
    <citation type="submission" date="2023-11" db="UniProtKB">
        <authorList>
            <consortium name="WormBaseParasite"/>
        </authorList>
    </citation>
    <scope>IDENTIFICATION</scope>
</reference>
<feature type="compositionally biased region" description="Low complexity" evidence="6">
    <location>
        <begin position="540"/>
        <end position="549"/>
    </location>
</feature>
<dbReference type="PANTHER" id="PTHR46451:SF1">
    <property type="entry name" value="RAS-RESPONSIVE ELEMENT-BINDING PROTEIN 1"/>
    <property type="match status" value="1"/>
</dbReference>
<dbReference type="InterPro" id="IPR052795">
    <property type="entry name" value="RREB1"/>
</dbReference>
<dbReference type="PANTHER" id="PTHR46451">
    <property type="entry name" value="RAS-RESPONSIVE ELEMENT-BINDING PROTEIN 1"/>
    <property type="match status" value="1"/>
</dbReference>
<feature type="region of interest" description="Disordered" evidence="6">
    <location>
        <begin position="1423"/>
        <end position="1444"/>
    </location>
</feature>
<dbReference type="SMART" id="SM00355">
    <property type="entry name" value="ZnF_C2H2"/>
    <property type="match status" value="9"/>
</dbReference>